<dbReference type="GO" id="GO:0046872">
    <property type="term" value="F:metal ion binding"/>
    <property type="evidence" value="ECO:0007669"/>
    <property type="project" value="UniProtKB-KW"/>
</dbReference>
<dbReference type="InterPro" id="IPR008334">
    <property type="entry name" value="5'-Nucleotdase_C"/>
</dbReference>
<sequence length="615" mass="67382">MSVMNATKRSKHSIGRLACLIPLVLVAATAVLQQTSAQTDNGWLNLTVIHTNDIHARMDPANNLGVACTEADIAQGNCYGGAARHKTLIQQLRKGKQNSLVLDGGDEFQGTLFYTYYKGNVTADVMNEIGYDLSTIGNHEWDDGPSVAARYWEKLKMPVVCANIDLSKNPELTHLVKPYHIFENLGVAVIGYITPLAGDISNSGPTVSFTDPIVAVQKYIDELQGKGIKRILALSHNGYAPDMELAAKTRGLDLIVGGHSHSYLGDPKNPLYQGPYPTVIKNLDGENTLIVQAYCWGRYIGNLDVSFNPEGKIVAWNGAPVQVENSIASDPALLQKVDGWRHEFQQWAGTVLGQAAGDFDLTNCRTRDCAIGNMISDATLQYVRNSNLASTTTTTATPSRNPKKPWADVAIINSGGIRAGISKGNFTVENAVTILPFGSVVLQTPMKGQELLTSLEAVAVGRRVDNGKTVTSFIQVSGMRFVYDPSQNATGKAIIKAEIQDKNKKWRKISPAKTYSVVTNDFMLNGGDNVFLKLNRTGTIQYVKHETILMDYVKKVKVIKPYVNGRIRNAATPALVARQDAGYEEKWFQGVPEHLKSIYPLGNEQLLEEYRRLQG</sequence>
<dbReference type="Gene3D" id="3.90.780.10">
    <property type="entry name" value="5'-Nucleotidase, C-terminal domain"/>
    <property type="match status" value="1"/>
</dbReference>
<dbReference type="InterPro" id="IPR006146">
    <property type="entry name" value="5'-Nucleotdase_CS"/>
</dbReference>
<dbReference type="PANTHER" id="PTHR11575">
    <property type="entry name" value="5'-NUCLEOTIDASE-RELATED"/>
    <property type="match status" value="1"/>
</dbReference>
<dbReference type="InterPro" id="IPR029052">
    <property type="entry name" value="Metallo-depent_PP-like"/>
</dbReference>
<keyword evidence="2" id="KW-0479">Metal-binding</keyword>
<dbReference type="SUPFAM" id="SSF56300">
    <property type="entry name" value="Metallo-dependent phosphatases"/>
    <property type="match status" value="1"/>
</dbReference>
<dbReference type="FunFam" id="3.60.21.10:FF:000020">
    <property type="entry name" value="NT5E isoform 4"/>
    <property type="match status" value="1"/>
</dbReference>
<dbReference type="PANTHER" id="PTHR11575:SF24">
    <property type="entry name" value="5'-NUCLEOTIDASE"/>
    <property type="match status" value="1"/>
</dbReference>
<dbReference type="GO" id="GO:0016788">
    <property type="term" value="F:hydrolase activity, acting on ester bonds"/>
    <property type="evidence" value="ECO:0007669"/>
    <property type="project" value="InterPro"/>
</dbReference>
<evidence type="ECO:0000313" key="10">
    <source>
        <dbReference type="EMBL" id="KAG0022384.1"/>
    </source>
</evidence>
<dbReference type="Proteomes" id="UP000703661">
    <property type="component" value="Unassembled WGS sequence"/>
</dbReference>
<keyword evidence="4 6" id="KW-0547">Nucleotide-binding</keyword>
<evidence type="ECO:0000256" key="1">
    <source>
        <dbReference type="ARBA" id="ARBA00006654"/>
    </source>
</evidence>
<comment type="similarity">
    <text evidence="1 6">Belongs to the 5'-nucleotidase family.</text>
</comment>
<evidence type="ECO:0000256" key="4">
    <source>
        <dbReference type="ARBA" id="ARBA00022741"/>
    </source>
</evidence>
<feature type="chain" id="PRO_5040133941" description="5-nucleotidase" evidence="7">
    <location>
        <begin position="38"/>
        <end position="615"/>
    </location>
</feature>
<dbReference type="InterPro" id="IPR036907">
    <property type="entry name" value="5'-Nucleotdase_C_sf"/>
</dbReference>
<dbReference type="CDD" id="cd07409">
    <property type="entry name" value="MPP_CD73_N"/>
    <property type="match status" value="1"/>
</dbReference>
<dbReference type="Pfam" id="PF02872">
    <property type="entry name" value="5_nucleotid_C"/>
    <property type="match status" value="1"/>
</dbReference>
<organism evidence="10 11">
    <name type="scientific">Entomortierella chlamydospora</name>
    <dbReference type="NCBI Taxonomy" id="101097"/>
    <lineage>
        <taxon>Eukaryota</taxon>
        <taxon>Fungi</taxon>
        <taxon>Fungi incertae sedis</taxon>
        <taxon>Mucoromycota</taxon>
        <taxon>Mortierellomycotina</taxon>
        <taxon>Mortierellomycetes</taxon>
        <taxon>Mortierellales</taxon>
        <taxon>Mortierellaceae</taxon>
        <taxon>Entomortierella</taxon>
    </lineage>
</organism>
<dbReference type="GO" id="GO:0000166">
    <property type="term" value="F:nucleotide binding"/>
    <property type="evidence" value="ECO:0007669"/>
    <property type="project" value="UniProtKB-KW"/>
</dbReference>
<protein>
    <recommendedName>
        <fullName evidence="12">5-nucleotidase</fullName>
    </recommendedName>
</protein>
<dbReference type="Gene3D" id="3.60.21.10">
    <property type="match status" value="1"/>
</dbReference>
<evidence type="ECO:0000256" key="2">
    <source>
        <dbReference type="ARBA" id="ARBA00022723"/>
    </source>
</evidence>
<dbReference type="AlphaFoldDB" id="A0A9P6N240"/>
<evidence type="ECO:0000256" key="5">
    <source>
        <dbReference type="ARBA" id="ARBA00022801"/>
    </source>
</evidence>
<dbReference type="InterPro" id="IPR004843">
    <property type="entry name" value="Calcineurin-like_PHP"/>
</dbReference>
<evidence type="ECO:0000256" key="6">
    <source>
        <dbReference type="RuleBase" id="RU362119"/>
    </source>
</evidence>
<gene>
    <name evidence="10" type="ORF">BGZ80_000342</name>
</gene>
<comment type="caution">
    <text evidence="10">The sequence shown here is derived from an EMBL/GenBank/DDBJ whole genome shotgun (WGS) entry which is preliminary data.</text>
</comment>
<accession>A0A9P6N240</accession>
<feature type="domain" description="Calcineurin-like phosphoesterase" evidence="8">
    <location>
        <begin position="47"/>
        <end position="263"/>
    </location>
</feature>
<keyword evidence="11" id="KW-1185">Reference proteome</keyword>
<evidence type="ECO:0000313" key="11">
    <source>
        <dbReference type="Proteomes" id="UP000703661"/>
    </source>
</evidence>
<dbReference type="PROSITE" id="PS00785">
    <property type="entry name" value="5_NUCLEOTIDASE_1"/>
    <property type="match status" value="1"/>
</dbReference>
<dbReference type="EMBL" id="JAAAID010000107">
    <property type="protein sequence ID" value="KAG0022384.1"/>
    <property type="molecule type" value="Genomic_DNA"/>
</dbReference>
<dbReference type="GO" id="GO:0009166">
    <property type="term" value="P:nucleotide catabolic process"/>
    <property type="evidence" value="ECO:0007669"/>
    <property type="project" value="InterPro"/>
</dbReference>
<keyword evidence="3 7" id="KW-0732">Signal</keyword>
<name>A0A9P6N240_9FUNG</name>
<reference evidence="10" key="1">
    <citation type="journal article" date="2020" name="Fungal Divers.">
        <title>Resolving the Mortierellaceae phylogeny through synthesis of multi-gene phylogenetics and phylogenomics.</title>
        <authorList>
            <person name="Vandepol N."/>
            <person name="Liber J."/>
            <person name="Desiro A."/>
            <person name="Na H."/>
            <person name="Kennedy M."/>
            <person name="Barry K."/>
            <person name="Grigoriev I.V."/>
            <person name="Miller A.N."/>
            <person name="O'Donnell K."/>
            <person name="Stajich J.E."/>
            <person name="Bonito G."/>
        </authorList>
    </citation>
    <scope>NUCLEOTIDE SEQUENCE</scope>
    <source>
        <strain evidence="10">NRRL 2769</strain>
    </source>
</reference>
<dbReference type="SUPFAM" id="SSF55816">
    <property type="entry name" value="5'-nucleotidase (syn. UDP-sugar hydrolase), C-terminal domain"/>
    <property type="match status" value="1"/>
</dbReference>
<evidence type="ECO:0000256" key="3">
    <source>
        <dbReference type="ARBA" id="ARBA00022729"/>
    </source>
</evidence>
<evidence type="ECO:0000259" key="8">
    <source>
        <dbReference type="Pfam" id="PF00149"/>
    </source>
</evidence>
<feature type="signal peptide" evidence="7">
    <location>
        <begin position="1"/>
        <end position="37"/>
    </location>
</feature>
<evidence type="ECO:0008006" key="12">
    <source>
        <dbReference type="Google" id="ProtNLM"/>
    </source>
</evidence>
<dbReference type="InterPro" id="IPR006179">
    <property type="entry name" value="5_nucleotidase/apyrase"/>
</dbReference>
<evidence type="ECO:0000256" key="7">
    <source>
        <dbReference type="SAM" id="SignalP"/>
    </source>
</evidence>
<keyword evidence="5 6" id="KW-0378">Hydrolase</keyword>
<dbReference type="OrthoDB" id="10252235at2759"/>
<dbReference type="PRINTS" id="PR01607">
    <property type="entry name" value="APYRASEFAMLY"/>
</dbReference>
<dbReference type="Pfam" id="PF00149">
    <property type="entry name" value="Metallophos"/>
    <property type="match status" value="1"/>
</dbReference>
<proteinExistence type="inferred from homology"/>
<evidence type="ECO:0000259" key="9">
    <source>
        <dbReference type="Pfam" id="PF02872"/>
    </source>
</evidence>
<feature type="domain" description="5'-Nucleotidase C-terminal" evidence="9">
    <location>
        <begin position="351"/>
        <end position="530"/>
    </location>
</feature>